<sequence>MRIIVPSPTSNPSSSPSSLDESFISTFEFNPSSPNNTKIKMTGPSQVSDTDMGEASANPLQGLSAEDIQDLIKLLAEKR</sequence>
<dbReference type="EMBL" id="MCFK01003242">
    <property type="protein sequence ID" value="RKF62593.1"/>
    <property type="molecule type" value="Genomic_DNA"/>
</dbReference>
<accession>A0A420HYU5</accession>
<feature type="compositionally biased region" description="Polar residues" evidence="1">
    <location>
        <begin position="27"/>
        <end position="49"/>
    </location>
</feature>
<evidence type="ECO:0000313" key="2">
    <source>
        <dbReference type="EMBL" id="RKF62593.1"/>
    </source>
</evidence>
<evidence type="ECO:0000256" key="1">
    <source>
        <dbReference type="SAM" id="MobiDB-lite"/>
    </source>
</evidence>
<feature type="region of interest" description="Disordered" evidence="1">
    <location>
        <begin position="1"/>
        <end position="58"/>
    </location>
</feature>
<feature type="compositionally biased region" description="Low complexity" evidence="1">
    <location>
        <begin position="1"/>
        <end position="25"/>
    </location>
</feature>
<protein>
    <submittedName>
        <fullName evidence="2">Uncharacterized protein</fullName>
    </submittedName>
</protein>
<dbReference type="STRING" id="212602.A0A420HYU5"/>
<gene>
    <name evidence="2" type="ORF">OnM2_032088</name>
</gene>
<reference evidence="2 3" key="1">
    <citation type="journal article" date="2018" name="BMC Genomics">
        <title>Comparative genome analyses reveal sequence features reflecting distinct modes of host-adaptation between dicot and monocot powdery mildew.</title>
        <authorList>
            <person name="Wu Y."/>
            <person name="Ma X."/>
            <person name="Pan Z."/>
            <person name="Kale S.D."/>
            <person name="Song Y."/>
            <person name="King H."/>
            <person name="Zhang Q."/>
            <person name="Presley C."/>
            <person name="Deng X."/>
            <person name="Wei C.I."/>
            <person name="Xiao S."/>
        </authorList>
    </citation>
    <scope>NUCLEOTIDE SEQUENCE [LARGE SCALE GENOMIC DNA]</scope>
    <source>
        <strain evidence="2">UMSG2</strain>
    </source>
</reference>
<feature type="non-terminal residue" evidence="2">
    <location>
        <position position="79"/>
    </location>
</feature>
<proteinExistence type="predicted"/>
<dbReference type="Proteomes" id="UP000286134">
    <property type="component" value="Unassembled WGS sequence"/>
</dbReference>
<dbReference type="OrthoDB" id="3344688at2759"/>
<organism evidence="2 3">
    <name type="scientific">Erysiphe neolycopersici</name>
    <dbReference type="NCBI Taxonomy" id="212602"/>
    <lineage>
        <taxon>Eukaryota</taxon>
        <taxon>Fungi</taxon>
        <taxon>Dikarya</taxon>
        <taxon>Ascomycota</taxon>
        <taxon>Pezizomycotina</taxon>
        <taxon>Leotiomycetes</taxon>
        <taxon>Erysiphales</taxon>
        <taxon>Erysiphaceae</taxon>
        <taxon>Erysiphe</taxon>
    </lineage>
</organism>
<dbReference type="AlphaFoldDB" id="A0A420HYU5"/>
<evidence type="ECO:0000313" key="3">
    <source>
        <dbReference type="Proteomes" id="UP000286134"/>
    </source>
</evidence>
<keyword evidence="3" id="KW-1185">Reference proteome</keyword>
<comment type="caution">
    <text evidence="2">The sequence shown here is derived from an EMBL/GenBank/DDBJ whole genome shotgun (WGS) entry which is preliminary data.</text>
</comment>
<name>A0A420HYU5_9PEZI</name>